<keyword evidence="2" id="KW-1003">Cell membrane</keyword>
<dbReference type="CDD" id="cd01610">
    <property type="entry name" value="PAP2_like"/>
    <property type="match status" value="1"/>
</dbReference>
<organism evidence="8 9">
    <name type="scientific">Sphingomonas xinjiangensis</name>
    <dbReference type="NCBI Taxonomy" id="643568"/>
    <lineage>
        <taxon>Bacteria</taxon>
        <taxon>Pseudomonadati</taxon>
        <taxon>Pseudomonadota</taxon>
        <taxon>Alphaproteobacteria</taxon>
        <taxon>Sphingomonadales</taxon>
        <taxon>Sphingomonadaceae</taxon>
        <taxon>Sphingomonas</taxon>
    </lineage>
</organism>
<accession>A0A840YQ48</accession>
<evidence type="ECO:0000256" key="4">
    <source>
        <dbReference type="ARBA" id="ARBA00022801"/>
    </source>
</evidence>
<dbReference type="PANTHER" id="PTHR14969:SF62">
    <property type="entry name" value="DECAPRENYLPHOSPHORYL-5-PHOSPHORIBOSE PHOSPHATASE RV3807C-RELATED"/>
    <property type="match status" value="1"/>
</dbReference>
<keyword evidence="9" id="KW-1185">Reference proteome</keyword>
<dbReference type="InterPro" id="IPR036938">
    <property type="entry name" value="PAP2/HPO_sf"/>
</dbReference>
<keyword evidence="4" id="KW-0378">Hydrolase</keyword>
<comment type="subcellular location">
    <subcellularLocation>
        <location evidence="1">Cell membrane</location>
        <topology evidence="1">Multi-pass membrane protein</topology>
    </subcellularLocation>
</comment>
<protein>
    <submittedName>
        <fullName evidence="8">Membrane-associated phospholipid phosphatase</fullName>
    </submittedName>
</protein>
<name>A0A840YQ48_9SPHN</name>
<evidence type="ECO:0000313" key="9">
    <source>
        <dbReference type="Proteomes" id="UP000527143"/>
    </source>
</evidence>
<dbReference type="SMART" id="SM00014">
    <property type="entry name" value="acidPPc"/>
    <property type="match status" value="1"/>
</dbReference>
<dbReference type="GO" id="GO:0016787">
    <property type="term" value="F:hydrolase activity"/>
    <property type="evidence" value="ECO:0007669"/>
    <property type="project" value="UniProtKB-KW"/>
</dbReference>
<dbReference type="SUPFAM" id="SSF48317">
    <property type="entry name" value="Acid phosphatase/Vanadium-dependent haloperoxidase"/>
    <property type="match status" value="1"/>
</dbReference>
<dbReference type="GO" id="GO:0005886">
    <property type="term" value="C:plasma membrane"/>
    <property type="evidence" value="ECO:0007669"/>
    <property type="project" value="UniProtKB-SubCell"/>
</dbReference>
<evidence type="ECO:0000313" key="8">
    <source>
        <dbReference type="EMBL" id="MBB5710073.1"/>
    </source>
</evidence>
<keyword evidence="6" id="KW-0472">Membrane</keyword>
<reference evidence="8 9" key="1">
    <citation type="submission" date="2020-08" db="EMBL/GenBank/DDBJ databases">
        <title>Genomic Encyclopedia of Type Strains, Phase IV (KMG-IV): sequencing the most valuable type-strain genomes for metagenomic binning, comparative biology and taxonomic classification.</title>
        <authorList>
            <person name="Goeker M."/>
        </authorList>
    </citation>
    <scope>NUCLEOTIDE SEQUENCE [LARGE SCALE GENOMIC DNA]</scope>
    <source>
        <strain evidence="8 9">DSM 26736</strain>
    </source>
</reference>
<comment type="caution">
    <text evidence="8">The sequence shown here is derived from an EMBL/GenBank/DDBJ whole genome shotgun (WGS) entry which is preliminary data.</text>
</comment>
<dbReference type="RefSeq" id="WP_184085691.1">
    <property type="nucleotide sequence ID" value="NZ_JACIJF010000003.1"/>
</dbReference>
<gene>
    <name evidence="8" type="ORF">FHT02_001301</name>
</gene>
<sequence>MGKNESKGSQFAARASKVERLDAALATVALRHRGNPAVKAVGLLSEASDQPPLLAASAATLAAGLVLRQPRLARAGLRMLASELVATGIKAGIKRYVARTRPHKMLEDGRYLLHPDKNAEKNEGPWNSFPSGHTAGAVAVGRALSREYPQASSAAAAAAAAVGLVQLPQGNHFASDVVVGAMVGWVAEAAVNAAVNAGSAAVRKRGD</sequence>
<evidence type="ECO:0000256" key="2">
    <source>
        <dbReference type="ARBA" id="ARBA00022475"/>
    </source>
</evidence>
<feature type="domain" description="Phosphatidic acid phosphatase type 2/haloperoxidase" evidence="7">
    <location>
        <begin position="75"/>
        <end position="192"/>
    </location>
</feature>
<evidence type="ECO:0000256" key="5">
    <source>
        <dbReference type="ARBA" id="ARBA00022989"/>
    </source>
</evidence>
<dbReference type="Proteomes" id="UP000527143">
    <property type="component" value="Unassembled WGS sequence"/>
</dbReference>
<proteinExistence type="predicted"/>
<dbReference type="PANTHER" id="PTHR14969">
    <property type="entry name" value="SPHINGOSINE-1-PHOSPHATE PHOSPHOHYDROLASE"/>
    <property type="match status" value="1"/>
</dbReference>
<keyword evidence="3" id="KW-0812">Transmembrane</keyword>
<dbReference type="InterPro" id="IPR000326">
    <property type="entry name" value="PAP2/HPO"/>
</dbReference>
<dbReference type="Pfam" id="PF01569">
    <property type="entry name" value="PAP2"/>
    <property type="match status" value="1"/>
</dbReference>
<evidence type="ECO:0000256" key="6">
    <source>
        <dbReference type="ARBA" id="ARBA00023136"/>
    </source>
</evidence>
<evidence type="ECO:0000256" key="1">
    <source>
        <dbReference type="ARBA" id="ARBA00004651"/>
    </source>
</evidence>
<dbReference type="Gene3D" id="1.20.144.10">
    <property type="entry name" value="Phosphatidic acid phosphatase type 2/haloperoxidase"/>
    <property type="match status" value="1"/>
</dbReference>
<evidence type="ECO:0000256" key="3">
    <source>
        <dbReference type="ARBA" id="ARBA00022692"/>
    </source>
</evidence>
<dbReference type="AlphaFoldDB" id="A0A840YQ48"/>
<evidence type="ECO:0000259" key="7">
    <source>
        <dbReference type="SMART" id="SM00014"/>
    </source>
</evidence>
<dbReference type="EMBL" id="JACIJF010000003">
    <property type="protein sequence ID" value="MBB5710073.1"/>
    <property type="molecule type" value="Genomic_DNA"/>
</dbReference>
<keyword evidence="5" id="KW-1133">Transmembrane helix</keyword>